<dbReference type="InterPro" id="IPR028896">
    <property type="entry name" value="GcvT/YgfZ/DmdA"/>
</dbReference>
<reference evidence="9" key="1">
    <citation type="submission" date="2017-02" db="UniProtKB">
        <authorList>
            <consortium name="WormBaseParasite"/>
        </authorList>
    </citation>
    <scope>IDENTIFICATION</scope>
</reference>
<feature type="domain" description="Aminomethyltransferase C-terminal" evidence="4">
    <location>
        <begin position="508"/>
        <end position="575"/>
    </location>
</feature>
<dbReference type="Proteomes" id="UP000274756">
    <property type="component" value="Unassembled WGS sequence"/>
</dbReference>
<dbReference type="InterPro" id="IPR006222">
    <property type="entry name" value="GCVT_N"/>
</dbReference>
<feature type="domain" description="FAD dependent oxidoreductase" evidence="2">
    <location>
        <begin position="10"/>
        <end position="124"/>
    </location>
</feature>
<dbReference type="SUPFAM" id="SSF51905">
    <property type="entry name" value="FAD/NAD(P)-binding domain"/>
    <property type="match status" value="1"/>
</dbReference>
<dbReference type="STRING" id="318479.A0A0N4U7A3"/>
<protein>
    <submittedName>
        <fullName evidence="9">Pyruvate dehydrogenase phosphatase regulatory subunit, mitochondrial</fullName>
    </submittedName>
</protein>
<dbReference type="EMBL" id="UYYG01000001">
    <property type="protein sequence ID" value="VDN50115.1"/>
    <property type="molecule type" value="Genomic_DNA"/>
</dbReference>
<name>A0A0N4U7A3_DRAME</name>
<comment type="similarity">
    <text evidence="1">Belongs to the GcvT family.</text>
</comment>
<dbReference type="PANTHER" id="PTHR43757">
    <property type="entry name" value="AMINOMETHYLTRANSFERASE"/>
    <property type="match status" value="1"/>
</dbReference>
<dbReference type="SUPFAM" id="SSF103025">
    <property type="entry name" value="Folate-binding domain"/>
    <property type="match status" value="1"/>
</dbReference>
<dbReference type="Pfam" id="PF08669">
    <property type="entry name" value="GCV_T_C"/>
    <property type="match status" value="1"/>
</dbReference>
<dbReference type="Proteomes" id="UP000038040">
    <property type="component" value="Unplaced"/>
</dbReference>
<accession>A0A0N4U7A3</accession>
<evidence type="ECO:0000313" key="8">
    <source>
        <dbReference type="Proteomes" id="UP000274756"/>
    </source>
</evidence>
<evidence type="ECO:0000259" key="4">
    <source>
        <dbReference type="Pfam" id="PF08669"/>
    </source>
</evidence>
<dbReference type="InterPro" id="IPR013977">
    <property type="entry name" value="GcvT_C"/>
</dbReference>
<feature type="domain" description="FAD dependent oxidoreductase central" evidence="5">
    <location>
        <begin position="130"/>
        <end position="181"/>
    </location>
</feature>
<dbReference type="Pfam" id="PF16350">
    <property type="entry name" value="FAO_M"/>
    <property type="match status" value="1"/>
</dbReference>
<dbReference type="GO" id="GO:0005739">
    <property type="term" value="C:mitochondrion"/>
    <property type="evidence" value="ECO:0007669"/>
    <property type="project" value="TreeGrafter"/>
</dbReference>
<dbReference type="Gene3D" id="3.30.1360.120">
    <property type="entry name" value="Probable tRNA modification gtpase trme, domain 1"/>
    <property type="match status" value="1"/>
</dbReference>
<sequence>FHLVFIHVDEKIFLFADKQRTIIGGFNEESCKPLTPINDMACEWEIPWADWDAFYKPLKSLLGRFRSLGELPCGDLICGGESYTPDKNPVIGEIAEVRGYYVASGFNGQGLSLAGGVGEVITDLICNEAPRVDISEVEVTRFIDLLANPQYLMERVPEVAGRLFVNLEYHQYRTARNLRMSPVHRSLRMAGGVFSEILGYERALWFTGSTEDQNLKKLRNREGLFSGHLQLAGHSEWFVQVGREYEACRERVGLIDLTSFSKFDIKGPDCVDLLQKLCSWNIDQPIGTTMYTGMQNENGGYVTDCTISRLGPQHFFIIAPTVQQLRFILWVDKWAKNWQSRVSINDVTGLYTALDIVGPASRNLMQDLTKQSMTSSDFPTFANKVLNIGIAAGIRVISVSHCGELGYVLYIPNEVAQNVYERIIHDGRRFGLLHVGYYALKQLRIEKFYVHWGTDVNSLVTPFECGRSFRVDFTKDFIGKAALLKQKKNGVHKKYIQLLVYNHNLAVDPWPQGGEVIYRDGEPAGRTTSAAYGFTLGCQVCIGYIANDNICITDEFILKGNYKIDIAGKKFPVKINIRSPSLPMISSEHPTYM</sequence>
<feature type="domain" description="GCVT N-terminal" evidence="3">
    <location>
        <begin position="184"/>
        <end position="475"/>
    </location>
</feature>
<dbReference type="OrthoDB" id="429143at2759"/>
<dbReference type="PANTHER" id="PTHR43757:SF15">
    <property type="entry name" value="PYRUVATE DEHYDROGENASE PHOSPHATASE REGULATORY SUBUNIT, MITOCHONDRIAL-LIKE"/>
    <property type="match status" value="1"/>
</dbReference>
<reference evidence="6 8" key="2">
    <citation type="submission" date="2018-11" db="EMBL/GenBank/DDBJ databases">
        <authorList>
            <consortium name="Pathogen Informatics"/>
        </authorList>
    </citation>
    <scope>NUCLEOTIDE SEQUENCE [LARGE SCALE GENOMIC DNA]</scope>
</reference>
<dbReference type="AlphaFoldDB" id="A0A0N4U7A3"/>
<dbReference type="InterPro" id="IPR029043">
    <property type="entry name" value="GcvT/YgfZ_C"/>
</dbReference>
<dbReference type="InterPro" id="IPR027266">
    <property type="entry name" value="TrmE/GcvT-like"/>
</dbReference>
<dbReference type="Gene3D" id="3.50.50.60">
    <property type="entry name" value="FAD/NAD(P)-binding domain"/>
    <property type="match status" value="1"/>
</dbReference>
<dbReference type="Gene3D" id="3.30.70.1400">
    <property type="entry name" value="Aminomethyltransferase beta-barrel domains"/>
    <property type="match status" value="1"/>
</dbReference>
<proteinExistence type="inferred from homology"/>
<dbReference type="SUPFAM" id="SSF101790">
    <property type="entry name" value="Aminomethyltransferase beta-barrel domain"/>
    <property type="match status" value="1"/>
</dbReference>
<evidence type="ECO:0000256" key="1">
    <source>
        <dbReference type="ARBA" id="ARBA00008609"/>
    </source>
</evidence>
<keyword evidence="8" id="KW-1185">Reference proteome</keyword>
<dbReference type="WBParaSite" id="DME_0000285901-mRNA-1">
    <property type="protein sequence ID" value="DME_0000285901-mRNA-1"/>
    <property type="gene ID" value="DME_0000285901"/>
</dbReference>
<evidence type="ECO:0000313" key="7">
    <source>
        <dbReference type="Proteomes" id="UP000038040"/>
    </source>
</evidence>
<gene>
    <name evidence="6" type="ORF">DME_LOCUS88</name>
</gene>
<dbReference type="Pfam" id="PF01571">
    <property type="entry name" value="GCV_T"/>
    <property type="match status" value="1"/>
</dbReference>
<evidence type="ECO:0000313" key="6">
    <source>
        <dbReference type="EMBL" id="VDN50115.1"/>
    </source>
</evidence>
<evidence type="ECO:0000259" key="3">
    <source>
        <dbReference type="Pfam" id="PF01571"/>
    </source>
</evidence>
<evidence type="ECO:0000313" key="9">
    <source>
        <dbReference type="WBParaSite" id="DME_0000285901-mRNA-1"/>
    </source>
</evidence>
<dbReference type="InterPro" id="IPR006076">
    <property type="entry name" value="FAD-dep_OxRdtase"/>
</dbReference>
<dbReference type="Pfam" id="PF01266">
    <property type="entry name" value="DAO"/>
    <property type="match status" value="1"/>
</dbReference>
<evidence type="ECO:0000259" key="5">
    <source>
        <dbReference type="Pfam" id="PF16350"/>
    </source>
</evidence>
<dbReference type="Gene3D" id="2.40.30.110">
    <property type="entry name" value="Aminomethyltransferase beta-barrel domains"/>
    <property type="match status" value="1"/>
</dbReference>
<dbReference type="Gene3D" id="3.30.9.10">
    <property type="entry name" value="D-Amino Acid Oxidase, subunit A, domain 2"/>
    <property type="match status" value="1"/>
</dbReference>
<dbReference type="InterPro" id="IPR032503">
    <property type="entry name" value="FAO_M"/>
</dbReference>
<evidence type="ECO:0000259" key="2">
    <source>
        <dbReference type="Pfam" id="PF01266"/>
    </source>
</evidence>
<dbReference type="InterPro" id="IPR036188">
    <property type="entry name" value="FAD/NAD-bd_sf"/>
</dbReference>
<organism evidence="7 9">
    <name type="scientific">Dracunculus medinensis</name>
    <name type="common">Guinea worm</name>
    <dbReference type="NCBI Taxonomy" id="318479"/>
    <lineage>
        <taxon>Eukaryota</taxon>
        <taxon>Metazoa</taxon>
        <taxon>Ecdysozoa</taxon>
        <taxon>Nematoda</taxon>
        <taxon>Chromadorea</taxon>
        <taxon>Rhabditida</taxon>
        <taxon>Spirurina</taxon>
        <taxon>Dracunculoidea</taxon>
        <taxon>Dracunculidae</taxon>
        <taxon>Dracunculus</taxon>
    </lineage>
</organism>